<keyword evidence="1" id="KW-0472">Membrane</keyword>
<dbReference type="AlphaFoldDB" id="A0A6A9QM10"/>
<evidence type="ECO:0000313" key="2">
    <source>
        <dbReference type="EMBL" id="MUN29584.1"/>
    </source>
</evidence>
<keyword evidence="1" id="KW-0812">Transmembrane</keyword>
<dbReference type="EMBL" id="WGGD01000005">
    <property type="protein sequence ID" value="MUN29584.1"/>
    <property type="molecule type" value="Genomic_DNA"/>
</dbReference>
<keyword evidence="1" id="KW-1133">Transmembrane helix</keyword>
<evidence type="ECO:0000256" key="1">
    <source>
        <dbReference type="SAM" id="Phobius"/>
    </source>
</evidence>
<organism evidence="2 3">
    <name type="scientific">Sulfuracidifex metallicus DSM 6482 = JCM 9184</name>
    <dbReference type="NCBI Taxonomy" id="523847"/>
    <lineage>
        <taxon>Archaea</taxon>
        <taxon>Thermoproteota</taxon>
        <taxon>Thermoprotei</taxon>
        <taxon>Sulfolobales</taxon>
        <taxon>Sulfolobaceae</taxon>
        <taxon>Sulfuracidifex</taxon>
    </lineage>
</organism>
<proteinExistence type="predicted"/>
<comment type="caution">
    <text evidence="2">The sequence shown here is derived from an EMBL/GenBank/DDBJ whole genome shotgun (WGS) entry which is preliminary data.</text>
</comment>
<evidence type="ECO:0000313" key="3">
    <source>
        <dbReference type="Proteomes" id="UP000470772"/>
    </source>
</evidence>
<accession>A0A6A9QM10</accession>
<keyword evidence="3" id="KW-1185">Reference proteome</keyword>
<gene>
    <name evidence="2" type="ORF">GC250_09070</name>
</gene>
<dbReference type="RefSeq" id="WP_054839241.1">
    <property type="nucleotide sequence ID" value="NZ_BBBY01000058.1"/>
</dbReference>
<feature type="transmembrane region" description="Helical" evidence="1">
    <location>
        <begin position="52"/>
        <end position="73"/>
    </location>
</feature>
<name>A0A6A9QM10_SULME</name>
<feature type="transmembrane region" description="Helical" evidence="1">
    <location>
        <begin position="12"/>
        <end position="32"/>
    </location>
</feature>
<dbReference type="Proteomes" id="UP000470772">
    <property type="component" value="Unassembled WGS sequence"/>
</dbReference>
<protein>
    <submittedName>
        <fullName evidence="2">Uncharacterized protein</fullName>
    </submittedName>
</protein>
<sequence>MNGKDSLKYISILLVIVGLILFIFGTTTFVYPREQFDVNGMIEITGNSTPNYFINFFGLAILLFGAGGLISLVELQRTENKSGGVNG</sequence>
<reference evidence="2 3" key="1">
    <citation type="submission" date="2019-10" db="EMBL/GenBank/DDBJ databases">
        <title>Sequencing and Assembly of Multiple Reported Metal-Biooxidizing Members of the Extremely Thermoacidophilic Archaeal Family Sulfolobaceae.</title>
        <authorList>
            <person name="Counts J.A."/>
            <person name="Kelly R.M."/>
        </authorList>
    </citation>
    <scope>NUCLEOTIDE SEQUENCE [LARGE SCALE GENOMIC DNA]</scope>
    <source>
        <strain evidence="2 3">DSM 6482</strain>
    </source>
</reference>